<dbReference type="EMBL" id="OU963868">
    <property type="protein sequence ID" value="CAH0393859.1"/>
    <property type="molecule type" value="Genomic_DNA"/>
</dbReference>
<evidence type="ECO:0000256" key="5">
    <source>
        <dbReference type="ARBA" id="ARBA00023136"/>
    </source>
</evidence>
<dbReference type="PANTHER" id="PTHR42643:SF38">
    <property type="entry name" value="IONOTROPIC RECEPTOR 100A"/>
    <property type="match status" value="1"/>
</dbReference>
<evidence type="ECO:0000313" key="10">
    <source>
        <dbReference type="Proteomes" id="UP001152759"/>
    </source>
</evidence>
<protein>
    <recommendedName>
        <fullName evidence="11">Ionotropic receptor</fullName>
    </recommendedName>
</protein>
<keyword evidence="2" id="KW-1003">Cell membrane</keyword>
<organism evidence="9 10">
    <name type="scientific">Bemisia tabaci</name>
    <name type="common">Sweetpotato whitefly</name>
    <name type="synonym">Aleurodes tabaci</name>
    <dbReference type="NCBI Taxonomy" id="7038"/>
    <lineage>
        <taxon>Eukaryota</taxon>
        <taxon>Metazoa</taxon>
        <taxon>Ecdysozoa</taxon>
        <taxon>Arthropoda</taxon>
        <taxon>Hexapoda</taxon>
        <taxon>Insecta</taxon>
        <taxon>Pterygota</taxon>
        <taxon>Neoptera</taxon>
        <taxon>Paraneoptera</taxon>
        <taxon>Hemiptera</taxon>
        <taxon>Sternorrhyncha</taxon>
        <taxon>Aleyrodoidea</taxon>
        <taxon>Aleyrodidae</taxon>
        <taxon>Aleyrodinae</taxon>
        <taxon>Bemisia</taxon>
    </lineage>
</organism>
<keyword evidence="6" id="KW-0675">Receptor</keyword>
<evidence type="ECO:0000313" key="9">
    <source>
        <dbReference type="EMBL" id="CAH0393859.1"/>
    </source>
</evidence>
<accession>A0A9P0AKP1</accession>
<keyword evidence="10" id="KW-1185">Reference proteome</keyword>
<comment type="subcellular location">
    <subcellularLocation>
        <location evidence="1">Cell membrane</location>
        <topology evidence="1">Multi-pass membrane protein</topology>
    </subcellularLocation>
</comment>
<dbReference type="Gene3D" id="1.10.287.70">
    <property type="match status" value="1"/>
</dbReference>
<reference evidence="9" key="1">
    <citation type="submission" date="2021-12" db="EMBL/GenBank/DDBJ databases">
        <authorList>
            <person name="King R."/>
        </authorList>
    </citation>
    <scope>NUCLEOTIDE SEQUENCE</scope>
</reference>
<feature type="transmembrane region" description="Helical" evidence="8">
    <location>
        <begin position="92"/>
        <end position="111"/>
    </location>
</feature>
<keyword evidence="7" id="KW-0325">Glycoprotein</keyword>
<keyword evidence="5 8" id="KW-0472">Membrane</keyword>
<evidence type="ECO:0000256" key="6">
    <source>
        <dbReference type="ARBA" id="ARBA00023170"/>
    </source>
</evidence>
<sequence>MIMYSSGTIVSESEYSKLDFTVGFDTSILCIVAPHSSYMSQGLVIFKSFSPVVWGFIFVTIVLFCCNQYIFHRLHGLFHRLYTNAEIDYYRNASSLLTLYAYFICGSPPSLHLGHLFSGKILFVIYSFSALIISTVFLSGMTTLLSDKVRYPEVDSLKSLEESDLLIQSYEYGKSEITSLFNQLNQSETMKAKITDSYHFYVQDIFLHDIAGNKRIVSSINRTSFDEKVFGAVLKQFFGVLFEEAEENVRTMAEEDAFLVSLPYSATPEENLRIKFLYEDIWVEYHVIEEGLITYPLIGASLKNSFYFELYNQLVTKYFETGHARRILLEGKSLNYKMGSEAPTAENSEDPRPFNLNDLQSAFIGLGVGLFLSILAFVGEILMDIFPHSAAVKFLMRLEKLTFIKPK</sequence>
<feature type="transmembrane region" description="Helical" evidence="8">
    <location>
        <begin position="123"/>
        <end position="145"/>
    </location>
</feature>
<evidence type="ECO:0008006" key="11">
    <source>
        <dbReference type="Google" id="ProtNLM"/>
    </source>
</evidence>
<dbReference type="GO" id="GO:0005886">
    <property type="term" value="C:plasma membrane"/>
    <property type="evidence" value="ECO:0007669"/>
    <property type="project" value="UniProtKB-SubCell"/>
</dbReference>
<keyword evidence="3 8" id="KW-0812">Transmembrane</keyword>
<proteinExistence type="predicted"/>
<feature type="transmembrane region" description="Helical" evidence="8">
    <location>
        <begin position="362"/>
        <end position="386"/>
    </location>
</feature>
<evidence type="ECO:0000256" key="4">
    <source>
        <dbReference type="ARBA" id="ARBA00022989"/>
    </source>
</evidence>
<evidence type="ECO:0000256" key="7">
    <source>
        <dbReference type="ARBA" id="ARBA00023180"/>
    </source>
</evidence>
<evidence type="ECO:0000256" key="3">
    <source>
        <dbReference type="ARBA" id="ARBA00022692"/>
    </source>
</evidence>
<dbReference type="PANTHER" id="PTHR42643">
    <property type="entry name" value="IONOTROPIC RECEPTOR 20A-RELATED"/>
    <property type="match status" value="1"/>
</dbReference>
<evidence type="ECO:0000256" key="1">
    <source>
        <dbReference type="ARBA" id="ARBA00004651"/>
    </source>
</evidence>
<dbReference type="AlphaFoldDB" id="A0A9P0AKP1"/>
<dbReference type="Proteomes" id="UP001152759">
    <property type="component" value="Chromosome 7"/>
</dbReference>
<evidence type="ECO:0000256" key="2">
    <source>
        <dbReference type="ARBA" id="ARBA00022475"/>
    </source>
</evidence>
<evidence type="ECO:0000256" key="8">
    <source>
        <dbReference type="SAM" id="Phobius"/>
    </source>
</evidence>
<feature type="transmembrane region" description="Helical" evidence="8">
    <location>
        <begin position="52"/>
        <end position="71"/>
    </location>
</feature>
<dbReference type="InterPro" id="IPR052192">
    <property type="entry name" value="Insect_Ionotropic_Sensory_Rcpt"/>
</dbReference>
<keyword evidence="4 8" id="KW-1133">Transmembrane helix</keyword>
<gene>
    <name evidence="9" type="ORF">BEMITA_LOCUS12216</name>
</gene>
<name>A0A9P0AKP1_BEMTA</name>